<dbReference type="AlphaFoldDB" id="A0A388TGJ2"/>
<proteinExistence type="predicted"/>
<dbReference type="Proteomes" id="UP000275925">
    <property type="component" value="Unassembled WGS sequence"/>
</dbReference>
<dbReference type="EMBL" id="BGZO01000001">
    <property type="protein sequence ID" value="GBR75342.1"/>
    <property type="molecule type" value="Genomic_DNA"/>
</dbReference>
<organism evidence="1 2">
    <name type="scientific">Candidatus Termititenax persephonae</name>
    <dbReference type="NCBI Taxonomy" id="2218525"/>
    <lineage>
        <taxon>Bacteria</taxon>
        <taxon>Bacillati</taxon>
        <taxon>Candidatus Margulisiibacteriota</taxon>
        <taxon>Candidatus Termititenacia</taxon>
        <taxon>Candidatus Termititenacales</taxon>
        <taxon>Candidatus Termititenacaceae</taxon>
        <taxon>Candidatus Termititenax</taxon>
    </lineage>
</organism>
<gene>
    <name evidence="1" type="ORF">NO2_0026</name>
</gene>
<protein>
    <submittedName>
        <fullName evidence="1">Uncharacterized protein</fullName>
    </submittedName>
</protein>
<evidence type="ECO:0000313" key="2">
    <source>
        <dbReference type="Proteomes" id="UP000275925"/>
    </source>
</evidence>
<comment type="caution">
    <text evidence="1">The sequence shown here is derived from an EMBL/GenBank/DDBJ whole genome shotgun (WGS) entry which is preliminary data.</text>
</comment>
<name>A0A388TGJ2_9BACT</name>
<sequence length="169" mass="18869">MGDKPLDFWRPREYILAVDSIEALAEHTGAKRNCLYYPTANATAADIKSLADQYPTADISVLLTGTVSVNELAEAKLYIAQHKYLIRLGLLLPDQPDHYEHTFTYLNFAAIAQPSAGLVEYAAEIETPVYKFVTLDKNTSIPDFLADYYQQKNPLLPLIYLPSNKSSAP</sequence>
<reference evidence="1 2" key="1">
    <citation type="journal article" date="2019" name="ISME J.">
        <title>Genome analyses of uncultured TG2/ZB3 bacteria in 'Margulisbacteria' specifically attached to ectosymbiotic spirochetes of protists in the termite gut.</title>
        <authorList>
            <person name="Utami Y.D."/>
            <person name="Kuwahara H."/>
            <person name="Igai K."/>
            <person name="Murakami T."/>
            <person name="Sugaya K."/>
            <person name="Morikawa T."/>
            <person name="Nagura Y."/>
            <person name="Yuki M."/>
            <person name="Deevong P."/>
            <person name="Inoue T."/>
            <person name="Kihara K."/>
            <person name="Lo N."/>
            <person name="Yamada A."/>
            <person name="Ohkuma M."/>
            <person name="Hongoh Y."/>
        </authorList>
    </citation>
    <scope>NUCLEOTIDE SEQUENCE [LARGE SCALE GENOMIC DNA]</scope>
    <source>
        <strain evidence="1">NkOx7-02</strain>
    </source>
</reference>
<evidence type="ECO:0000313" key="1">
    <source>
        <dbReference type="EMBL" id="GBR75342.1"/>
    </source>
</evidence>
<accession>A0A388TGJ2</accession>
<keyword evidence="2" id="KW-1185">Reference proteome</keyword>